<dbReference type="SUPFAM" id="SSF47336">
    <property type="entry name" value="ACP-like"/>
    <property type="match status" value="1"/>
</dbReference>
<dbReference type="Gene3D" id="3.75.10.10">
    <property type="entry name" value="L-arginine/glycine Amidinotransferase, Chain A"/>
    <property type="match status" value="1"/>
</dbReference>
<dbReference type="Pfam" id="PF00550">
    <property type="entry name" value="PP-binding"/>
    <property type="match status" value="1"/>
</dbReference>
<dbReference type="SUPFAM" id="SSF55909">
    <property type="entry name" value="Pentein"/>
    <property type="match status" value="1"/>
</dbReference>
<dbReference type="InterPro" id="IPR045851">
    <property type="entry name" value="AMP-bd_C_sf"/>
</dbReference>
<dbReference type="Gene3D" id="2.30.38.10">
    <property type="entry name" value="Luciferase, Domain 3"/>
    <property type="match status" value="1"/>
</dbReference>
<keyword evidence="5" id="KW-1185">Reference proteome</keyword>
<dbReference type="PANTHER" id="PTHR45527:SF1">
    <property type="entry name" value="FATTY ACID SYNTHASE"/>
    <property type="match status" value="1"/>
</dbReference>
<dbReference type="InterPro" id="IPR000873">
    <property type="entry name" value="AMP-dep_synth/lig_dom"/>
</dbReference>
<dbReference type="Gene3D" id="3.40.50.980">
    <property type="match status" value="2"/>
</dbReference>
<dbReference type="SMART" id="SM01294">
    <property type="entry name" value="PKS_PP_betabranch"/>
    <property type="match status" value="1"/>
</dbReference>
<evidence type="ECO:0000256" key="2">
    <source>
        <dbReference type="ARBA" id="ARBA00022553"/>
    </source>
</evidence>
<evidence type="ECO:0000313" key="4">
    <source>
        <dbReference type="EMBL" id="MCT7969931.1"/>
    </source>
</evidence>
<dbReference type="CDD" id="cd17652">
    <property type="entry name" value="A_NRPS_CmdD_like"/>
    <property type="match status" value="1"/>
</dbReference>
<dbReference type="InterPro" id="IPR020806">
    <property type="entry name" value="PKS_PP-bd"/>
</dbReference>
<dbReference type="SMART" id="SM00823">
    <property type="entry name" value="PKS_PP"/>
    <property type="match status" value="1"/>
</dbReference>
<dbReference type="EMBL" id="JAMXFF010000065">
    <property type="protein sequence ID" value="MCT7969931.1"/>
    <property type="molecule type" value="Genomic_DNA"/>
</dbReference>
<evidence type="ECO:0000313" key="5">
    <source>
        <dbReference type="Proteomes" id="UP001525890"/>
    </source>
</evidence>
<dbReference type="Pfam" id="PF13193">
    <property type="entry name" value="AMP-binding_C"/>
    <property type="match status" value="1"/>
</dbReference>
<dbReference type="Proteomes" id="UP001525890">
    <property type="component" value="Unassembled WGS sequence"/>
</dbReference>
<dbReference type="InterPro" id="IPR010071">
    <property type="entry name" value="AA_adenyl_dom"/>
</dbReference>
<accession>A0ABT2N1C8</accession>
<dbReference type="RefSeq" id="WP_368009371.1">
    <property type="nucleotide sequence ID" value="NZ_JAMXFF010000065.1"/>
</dbReference>
<dbReference type="InterPro" id="IPR036736">
    <property type="entry name" value="ACP-like_sf"/>
</dbReference>
<dbReference type="Gene3D" id="1.10.1200.10">
    <property type="entry name" value="ACP-like"/>
    <property type="match status" value="1"/>
</dbReference>
<name>A0ABT2N1C8_9CYAN</name>
<sequence>MSDRIINPETSDVNAKDKFYAHQPLTEAERHKILNEWNNTTTEYPYDRCIHHLFEEQVERTPNAVAVVFEEEQLTYQQLNARANQLAHYLQEIGVKPEVLVGICVERSFEMIVGLLGVLKAGGAYVPLDPAYPLERLSFTLQDSSVPVLLTQSKLAENLPLHSARVICLDSDWEEIAFHNKENPSTIVTPDNLAYVIYTSGSTGQPKGVLVAHRGVCNLATAQSKLFDLHSESRILQFASFSFDASVWEVVMALVPGATLVLAKRESLMPGRALLELLQEQKITHANLVPSVLATLPDEELPTLQNMVVGGEPCPSYLVEKWSNKRRFFNLYGPTEFTVCATIAQCSQGMDVVPIGRPIANTKIYILDTENQPVPIGVPGELHIGGVGLARGYLNRPDLTEQKFIPNPFSNGSGSRLYKTGDLARYLPDGNIEFLGRIDNQVKIRGFRIELGEIEAVLSQHPAVLEAAVVVQQDVSDRQYLAAYIVSQNSRAISRNDLRAFLKEKLPDYMVPGVFVMLDALPLTPNGKVDRRTLHEYSKKRDIDESEVELSNIDISVENNKREITELKSTPTDSIGPRLLSLVANLLRIEVDEIDVSATFLDLGIDSLLILEAMRSIQNTFGVQVEAQQFFEELETIDALATYIEQNSRLEEEPKRYQKIDSTKTIAGLMANVKPVKPSQNLAQPLQVPLAVPTNKSMNIPNENVEPQTSVEKIVSQQLQLMSQQLELLRREQGSTERSHQEKTTFSEFASPKSFEGTNTVSSECPVCSYNEWDPLEEVIVGIVDGAMIPSWHTIHRATVLPGQEKQMESLAKRTQKQPLPYPEWLVQAASKCVEEFAHILESEGVIVRRPDVVDYSASFRTPDWEVMNGFCSANPRDVFLVIGNEIIEAPMADRSRYFESWAYRSLLKEYLKGGAKWVAAPKPQLLDAQYDPDYKTPTNGEKMRYVITEFEPTFDAADFVRFGRDIFVQKSHVTNSLGIEWVRRHLGDEYRVHEVQSLCPQALHIDTTLVPLAPGKVLVNPLFIDVDNLPDYFKSWDILLAPKPNRTPMTLYDTKVISQWVNMNVLSLDEERVVVEKSQESMITALKDWGFKPIPCEFESYYPFMGSFHCATLDVRRRGVLRSYEMEEGAL</sequence>
<dbReference type="SUPFAM" id="SSF56801">
    <property type="entry name" value="Acetyl-CoA synthetase-like"/>
    <property type="match status" value="1"/>
</dbReference>
<organism evidence="4 5">
    <name type="scientific">Laspinema palackyanum D2a</name>
    <dbReference type="NCBI Taxonomy" id="2953684"/>
    <lineage>
        <taxon>Bacteria</taxon>
        <taxon>Bacillati</taxon>
        <taxon>Cyanobacteriota</taxon>
        <taxon>Cyanophyceae</taxon>
        <taxon>Oscillatoriophycideae</taxon>
        <taxon>Oscillatoriales</taxon>
        <taxon>Laspinemataceae</taxon>
        <taxon>Laspinema</taxon>
        <taxon>Laspinema palackyanum</taxon>
    </lineage>
</organism>
<protein>
    <submittedName>
        <fullName evidence="4">Amino acid adenylation domain-containing protein</fullName>
    </submittedName>
</protein>
<dbReference type="InterPro" id="IPR020845">
    <property type="entry name" value="AMP-binding_CS"/>
</dbReference>
<dbReference type="InterPro" id="IPR009081">
    <property type="entry name" value="PP-bd_ACP"/>
</dbReference>
<dbReference type="Pfam" id="PF00501">
    <property type="entry name" value="AMP-binding"/>
    <property type="match status" value="1"/>
</dbReference>
<dbReference type="CDD" id="cd21136">
    <property type="entry name" value="amidinotransferase_AGAT-like"/>
    <property type="match status" value="1"/>
</dbReference>
<dbReference type="PROSITE" id="PS50075">
    <property type="entry name" value="CARRIER"/>
    <property type="match status" value="1"/>
</dbReference>
<evidence type="ECO:0000256" key="1">
    <source>
        <dbReference type="ARBA" id="ARBA00022450"/>
    </source>
</evidence>
<gene>
    <name evidence="4" type="ORF">NG799_26815</name>
</gene>
<reference evidence="4 5" key="1">
    <citation type="journal article" date="2022" name="Front. Microbiol.">
        <title>High genomic differentiation and limited gene flow indicate recent cryptic speciation within the genus Laspinema (cyanobacteria).</title>
        <authorList>
            <person name="Stanojkovic A."/>
            <person name="Skoupy S."/>
            <person name="Skaloud P."/>
            <person name="Dvorak P."/>
        </authorList>
    </citation>
    <scope>NUCLEOTIDE SEQUENCE [LARGE SCALE GENOMIC DNA]</scope>
    <source>
        <strain evidence="4 5">D2a</strain>
    </source>
</reference>
<keyword evidence="2" id="KW-0597">Phosphoprotein</keyword>
<feature type="domain" description="Carrier" evidence="3">
    <location>
        <begin position="573"/>
        <end position="648"/>
    </location>
</feature>
<evidence type="ECO:0000259" key="3">
    <source>
        <dbReference type="PROSITE" id="PS50075"/>
    </source>
</evidence>
<dbReference type="NCBIfam" id="TIGR01733">
    <property type="entry name" value="AA-adenyl-dom"/>
    <property type="match status" value="1"/>
</dbReference>
<dbReference type="Gene3D" id="3.30.300.30">
    <property type="match status" value="1"/>
</dbReference>
<dbReference type="PANTHER" id="PTHR45527">
    <property type="entry name" value="NONRIBOSOMAL PEPTIDE SYNTHETASE"/>
    <property type="match status" value="1"/>
</dbReference>
<dbReference type="PROSITE" id="PS00455">
    <property type="entry name" value="AMP_BINDING"/>
    <property type="match status" value="1"/>
</dbReference>
<keyword evidence="1" id="KW-0596">Phosphopantetheine</keyword>
<dbReference type="InterPro" id="IPR025110">
    <property type="entry name" value="AMP-bd_C"/>
</dbReference>
<comment type="caution">
    <text evidence="4">The sequence shown here is derived from an EMBL/GenBank/DDBJ whole genome shotgun (WGS) entry which is preliminary data.</text>
</comment>
<proteinExistence type="predicted"/>